<evidence type="ECO:0000256" key="7">
    <source>
        <dbReference type="SAM" id="Phobius"/>
    </source>
</evidence>
<dbReference type="Proteomes" id="UP001157938">
    <property type="component" value="Unassembled WGS sequence"/>
</dbReference>
<dbReference type="EMBL" id="CANTFK010000992">
    <property type="protein sequence ID" value="CAI5740111.1"/>
    <property type="molecule type" value="Genomic_DNA"/>
</dbReference>
<name>A0AAV0UT90_9STRA</name>
<dbReference type="Pfam" id="PF03227">
    <property type="entry name" value="GILT"/>
    <property type="match status" value="2"/>
</dbReference>
<dbReference type="EMBL" id="CAKLBC010000003">
    <property type="protein sequence ID" value="CAH0484353.1"/>
    <property type="molecule type" value="Genomic_DNA"/>
</dbReference>
<keyword evidence="7" id="KW-0472">Membrane</keyword>
<accession>A0AAV0UT90</accession>
<evidence type="ECO:0000313" key="11">
    <source>
        <dbReference type="Proteomes" id="UP001157938"/>
    </source>
</evidence>
<comment type="subcellular location">
    <subcellularLocation>
        <location evidence="1">Secreted</location>
    </subcellularLocation>
</comment>
<evidence type="ECO:0000256" key="4">
    <source>
        <dbReference type="ARBA" id="ARBA00022729"/>
    </source>
</evidence>
<keyword evidence="3" id="KW-0964">Secreted</keyword>
<evidence type="ECO:0000256" key="6">
    <source>
        <dbReference type="SAM" id="MobiDB-lite"/>
    </source>
</evidence>
<comment type="caution">
    <text evidence="10">The sequence shown here is derived from an EMBL/GenBank/DDBJ whole genome shotgun (WGS) entry which is preliminary data.</text>
</comment>
<dbReference type="Proteomes" id="UP001159659">
    <property type="component" value="Unassembled WGS sequence"/>
</dbReference>
<keyword evidence="4 8" id="KW-0732">Signal</keyword>
<keyword evidence="11" id="KW-1185">Reference proteome</keyword>
<dbReference type="PANTHER" id="PTHR13234:SF8">
    <property type="entry name" value="GAMMA-INTERFERON-INDUCIBLE LYSOSOMAL THIOL REDUCTASE"/>
    <property type="match status" value="1"/>
</dbReference>
<dbReference type="PANTHER" id="PTHR13234">
    <property type="entry name" value="GAMMA-INTERFERON INDUCIBLE LYSOSOMAL THIOL REDUCTASE GILT"/>
    <property type="match status" value="1"/>
</dbReference>
<feature type="region of interest" description="Disordered" evidence="6">
    <location>
        <begin position="483"/>
        <end position="525"/>
    </location>
</feature>
<evidence type="ECO:0000313" key="12">
    <source>
        <dbReference type="Proteomes" id="UP001159659"/>
    </source>
</evidence>
<organism evidence="10 12">
    <name type="scientific">Peronospora farinosa</name>
    <dbReference type="NCBI Taxonomy" id="134698"/>
    <lineage>
        <taxon>Eukaryota</taxon>
        <taxon>Sar</taxon>
        <taxon>Stramenopiles</taxon>
        <taxon>Oomycota</taxon>
        <taxon>Peronosporomycetes</taxon>
        <taxon>Peronosporales</taxon>
        <taxon>Peronosporaceae</taxon>
        <taxon>Peronospora</taxon>
    </lineage>
</organism>
<evidence type="ECO:0000256" key="1">
    <source>
        <dbReference type="ARBA" id="ARBA00004613"/>
    </source>
</evidence>
<reference evidence="10" key="2">
    <citation type="submission" date="2022-12" db="EMBL/GenBank/DDBJ databases">
        <authorList>
            <person name="Webb A."/>
        </authorList>
    </citation>
    <scope>NUCLEOTIDE SEQUENCE</scope>
    <source>
        <strain evidence="10">Pf2</strain>
    </source>
</reference>
<proteinExistence type="inferred from homology"/>
<evidence type="ECO:0000256" key="5">
    <source>
        <dbReference type="ARBA" id="ARBA00023180"/>
    </source>
</evidence>
<reference evidence="9 11" key="1">
    <citation type="submission" date="2021-11" db="EMBL/GenBank/DDBJ databases">
        <authorList>
            <person name="Islam A."/>
            <person name="Islam S."/>
            <person name="Flora M.S."/>
            <person name="Rahman M."/>
            <person name="Ziaur R.M."/>
            <person name="Epstein J.H."/>
            <person name="Hassan M."/>
            <person name="Klassen M."/>
            <person name="Woodard K."/>
            <person name="Webb A."/>
            <person name="Webby R.J."/>
            <person name="El Zowalaty M.E."/>
        </authorList>
    </citation>
    <scope>NUCLEOTIDE SEQUENCE [LARGE SCALE GENOMIC DNA]</scope>
    <source>
        <strain evidence="9">Pf1</strain>
    </source>
</reference>
<keyword evidence="7" id="KW-0812">Transmembrane</keyword>
<feature type="compositionally biased region" description="Basic and acidic residues" evidence="6">
    <location>
        <begin position="486"/>
        <end position="515"/>
    </location>
</feature>
<dbReference type="GO" id="GO:0005576">
    <property type="term" value="C:extracellular region"/>
    <property type="evidence" value="ECO:0007669"/>
    <property type="project" value="UniProtKB-SubCell"/>
</dbReference>
<comment type="similarity">
    <text evidence="2">Belongs to the GILT family.</text>
</comment>
<dbReference type="AlphaFoldDB" id="A0AAV0UT90"/>
<evidence type="ECO:0000313" key="9">
    <source>
        <dbReference type="EMBL" id="CAH0484353.1"/>
    </source>
</evidence>
<evidence type="ECO:0000256" key="2">
    <source>
        <dbReference type="ARBA" id="ARBA00005679"/>
    </source>
</evidence>
<evidence type="ECO:0000256" key="8">
    <source>
        <dbReference type="SAM" id="SignalP"/>
    </source>
</evidence>
<evidence type="ECO:0000256" key="3">
    <source>
        <dbReference type="ARBA" id="ARBA00022525"/>
    </source>
</evidence>
<feature type="chain" id="PRO_5043953728" evidence="8">
    <location>
        <begin position="27"/>
        <end position="590"/>
    </location>
</feature>
<sequence>MGQSYSLVTVATSVLLLGLHVSPSLAAVSTSVDQQYRVNLRVTFRAFCPACQWYIEDPLLKLIGTQEYRDIIDLTLLPTAGMTEEPDGTITCEAGSLECTGHRWQVCVLHKNRDDIVKYLGTIVCIEGDESGQIGDWATKMNNCVAEEERVATKECFDHKSKDLLLNMIREEQSGSIPWMPYTVVNHKVIGSATKGVSLKMLKTNICLAYTGPKTFYPAECVKLVGEQKKFAPEDTVTEKGDNPLVAPEGKPQGIIALAKEAINTEIESSVIEGGDGKDMENVAVPAPAFVPATAKKSGKVQMELYWRAFCPGCTFFITKQLLSLIRDKEFQEIIDFHPVPAAGMSYDAKGKFVCAAGRVECLGHKWLSCAVEEFQQIGELVEHIACMESKDNKGMTWSSVMNRCFDGEALTKMKTCYGSKSVELLQKNVAKMQALRISWLPYVLINGVPLGTAKRGISLKQLMDAVCKAYSGPQNLWPASCQPKRLREEATEPEPPAEKEDAVKPCTPKEKDADTTGAQHVDIPGIGKALPSEPVAKTITKFEAKVVGGKEADDEEVSATFIAIILPGVCFVGLLVVALRLTRDHKKDA</sequence>
<gene>
    <name evidence="9" type="ORF">PFR001_LOCUS122</name>
    <name evidence="10" type="ORF">PFR002_LOCUS9167</name>
</gene>
<protein>
    <submittedName>
        <fullName evidence="10">Uncharacterized protein</fullName>
    </submittedName>
</protein>
<keyword evidence="5" id="KW-0325">Glycoprotein</keyword>
<dbReference type="GO" id="GO:0016671">
    <property type="term" value="F:oxidoreductase activity, acting on a sulfur group of donors, disulfide as acceptor"/>
    <property type="evidence" value="ECO:0007669"/>
    <property type="project" value="InterPro"/>
</dbReference>
<evidence type="ECO:0000313" key="10">
    <source>
        <dbReference type="EMBL" id="CAI5740111.1"/>
    </source>
</evidence>
<feature type="signal peptide" evidence="8">
    <location>
        <begin position="1"/>
        <end position="26"/>
    </location>
</feature>
<keyword evidence="7" id="KW-1133">Transmembrane helix</keyword>
<dbReference type="InterPro" id="IPR004911">
    <property type="entry name" value="Interferon-induced_GILT"/>
</dbReference>
<feature type="transmembrane region" description="Helical" evidence="7">
    <location>
        <begin position="560"/>
        <end position="580"/>
    </location>
</feature>